<keyword evidence="1" id="KW-0479">Metal-binding</keyword>
<dbReference type="PANTHER" id="PTHR45798:SF88">
    <property type="entry name" value="RING-H2 FINGER PROTEIN ATL61-RELATED"/>
    <property type="match status" value="1"/>
</dbReference>
<dbReference type="CDD" id="cd16448">
    <property type="entry name" value="RING-H2"/>
    <property type="match status" value="1"/>
</dbReference>
<sequence length="364" mass="42210">MSTSAPPRRRGNLLGRFNSTLYLEQDPRRIIVEQLEAIDDQNTILFVISENGSVFDQFFLYNSGGVYIKRNVRTEEALEYNDTTEIANSINESISRVIRIRNIGTQDERREGLWDLRILNRTNPRNLLENLLQSLLVRNNNKINLIKVTPLQGQEEYTLTKTLNGRILAEDSSGMNLSPLSILDTLNLFYSYRTIQFVLINIRRNSLIYQQFLWNNPDRPFIINNVPVNNPEQPPVIINNNQNQSQLQLVQPPEPVPPITRASYPGQCVICQEPIEGQGCRVNCQAGHIFHCDCINQWRNTHQTTFNLQEIGEWHNECPLCRQEISQMYYVEITPEIQSATAFGKKRFTVREITKMIKYLNKLK</sequence>
<evidence type="ECO:0000256" key="3">
    <source>
        <dbReference type="ARBA" id="ARBA00022833"/>
    </source>
</evidence>
<organism evidence="5">
    <name type="scientific">viral metagenome</name>
    <dbReference type="NCBI Taxonomy" id="1070528"/>
    <lineage>
        <taxon>unclassified sequences</taxon>
        <taxon>metagenomes</taxon>
        <taxon>organismal metagenomes</taxon>
    </lineage>
</organism>
<dbReference type="GO" id="GO:0008270">
    <property type="term" value="F:zinc ion binding"/>
    <property type="evidence" value="ECO:0007669"/>
    <property type="project" value="UniProtKB-KW"/>
</dbReference>
<evidence type="ECO:0000313" key="5">
    <source>
        <dbReference type="EMBL" id="QHT89256.1"/>
    </source>
</evidence>
<dbReference type="PANTHER" id="PTHR45798">
    <property type="entry name" value="RING-H2 FINGER PROTEIN ATL61-RELATED-RELATED"/>
    <property type="match status" value="1"/>
</dbReference>
<proteinExistence type="predicted"/>
<dbReference type="PROSITE" id="PS50089">
    <property type="entry name" value="ZF_RING_2"/>
    <property type="match status" value="1"/>
</dbReference>
<evidence type="ECO:0000256" key="1">
    <source>
        <dbReference type="ARBA" id="ARBA00022723"/>
    </source>
</evidence>
<accession>A0A6C0IA89</accession>
<reference evidence="5" key="1">
    <citation type="journal article" date="2020" name="Nature">
        <title>Giant virus diversity and host interactions through global metagenomics.</title>
        <authorList>
            <person name="Schulz F."/>
            <person name="Roux S."/>
            <person name="Paez-Espino D."/>
            <person name="Jungbluth S."/>
            <person name="Walsh D.A."/>
            <person name="Denef V.J."/>
            <person name="McMahon K.D."/>
            <person name="Konstantinidis K.T."/>
            <person name="Eloe-Fadrosh E.A."/>
            <person name="Kyrpides N.C."/>
            <person name="Woyke T."/>
        </authorList>
    </citation>
    <scope>NUCLEOTIDE SEQUENCE</scope>
    <source>
        <strain evidence="5">GVMAG-M-3300023184-53</strain>
    </source>
</reference>
<keyword evidence="3" id="KW-0862">Zinc</keyword>
<dbReference type="SUPFAM" id="SSF57850">
    <property type="entry name" value="RING/U-box"/>
    <property type="match status" value="1"/>
</dbReference>
<dbReference type="EMBL" id="MN740138">
    <property type="protein sequence ID" value="QHT89256.1"/>
    <property type="molecule type" value="Genomic_DNA"/>
</dbReference>
<dbReference type="InterPro" id="IPR052788">
    <property type="entry name" value="RING-type_E3_ligase_ATL"/>
</dbReference>
<protein>
    <recommendedName>
        <fullName evidence="4">RING-type domain-containing protein</fullName>
    </recommendedName>
</protein>
<evidence type="ECO:0000259" key="4">
    <source>
        <dbReference type="PROSITE" id="PS50089"/>
    </source>
</evidence>
<dbReference type="Gene3D" id="3.30.40.10">
    <property type="entry name" value="Zinc/RING finger domain, C3HC4 (zinc finger)"/>
    <property type="match status" value="1"/>
</dbReference>
<dbReference type="InterPro" id="IPR013083">
    <property type="entry name" value="Znf_RING/FYVE/PHD"/>
</dbReference>
<dbReference type="AlphaFoldDB" id="A0A6C0IA89"/>
<dbReference type="InterPro" id="IPR001841">
    <property type="entry name" value="Znf_RING"/>
</dbReference>
<evidence type="ECO:0000256" key="2">
    <source>
        <dbReference type="ARBA" id="ARBA00022771"/>
    </source>
</evidence>
<name>A0A6C0IA89_9ZZZZ</name>
<keyword evidence="2" id="KW-0863">Zinc-finger</keyword>
<feature type="domain" description="RING-type" evidence="4">
    <location>
        <begin position="268"/>
        <end position="322"/>
    </location>
</feature>